<protein>
    <submittedName>
        <fullName evidence="1">Biotin holocarboxylase synthetase</fullName>
    </submittedName>
</protein>
<reference evidence="1" key="1">
    <citation type="submission" date="2022-07" db="EMBL/GenBank/DDBJ databases">
        <title>Phylogenomic reconstructions and comparative analyses of Kickxellomycotina fungi.</title>
        <authorList>
            <person name="Reynolds N.K."/>
            <person name="Stajich J.E."/>
            <person name="Barry K."/>
            <person name="Grigoriev I.V."/>
            <person name="Crous P."/>
            <person name="Smith M.E."/>
        </authorList>
    </citation>
    <scope>NUCLEOTIDE SEQUENCE</scope>
    <source>
        <strain evidence="1">CBS 190363</strain>
    </source>
</reference>
<feature type="non-terminal residue" evidence="1">
    <location>
        <position position="491"/>
    </location>
</feature>
<accession>A0ACC1M1W5</accession>
<proteinExistence type="predicted"/>
<organism evidence="1 2">
    <name type="scientific">Coemansia aciculifera</name>
    <dbReference type="NCBI Taxonomy" id="417176"/>
    <lineage>
        <taxon>Eukaryota</taxon>
        <taxon>Fungi</taxon>
        <taxon>Fungi incertae sedis</taxon>
        <taxon>Zoopagomycota</taxon>
        <taxon>Kickxellomycotina</taxon>
        <taxon>Kickxellomycetes</taxon>
        <taxon>Kickxellales</taxon>
        <taxon>Kickxellaceae</taxon>
        <taxon>Coemansia</taxon>
    </lineage>
</organism>
<sequence length="491" mass="53082">MSLLNVLVYSGPGIGPESYAYLVRTLRQFLSHRYAIIPVEPETLRKEPWESKAAMLVMPGGRDLPYVASMNGEINQRIKRWVEGGGRYLGFCAGGYYGSARCEFEPGTSLEVVGDRELALFPGTCLGCAYPGYSYKTEDGARAAEVTIDRSAFGVSEQAWKGDPDRVRIYYNGGGYFVTDSFLGKQPADSNVSVLVKYASDVSDPHDRSKRVANAPAIVSCKVGRGVAVLSGLHPEYAWDFLAPTSYTRPHNQQLVPLLRSHDAYRRRLLGAMFAHMSIDVDPEALLDEVAAEHSMRIPAATPTFIAPARVSGVAAVAAAMYALNSAATTKGEIRVAGVSDMVLQDAEDIHITNACPGDGNRRVLREYQQEVFTPLSPSAAAMRDGVLLAGGEAGKSHSMLVLCTQDALPGVKETPRFDMSLAIKYMKEAKAHTAGSWLMYSDTTGSTQTFLEKNTKLQALLPNGTVNVATVQLAGRGRGRNAWVSPVGCL</sequence>
<name>A0ACC1M1W5_9FUNG</name>
<comment type="caution">
    <text evidence="1">The sequence shown here is derived from an EMBL/GenBank/DDBJ whole genome shotgun (WGS) entry which is preliminary data.</text>
</comment>
<keyword evidence="2" id="KW-1185">Reference proteome</keyword>
<dbReference type="Proteomes" id="UP001139981">
    <property type="component" value="Unassembled WGS sequence"/>
</dbReference>
<evidence type="ECO:0000313" key="1">
    <source>
        <dbReference type="EMBL" id="KAJ2892977.1"/>
    </source>
</evidence>
<dbReference type="EMBL" id="JANBVB010000621">
    <property type="protein sequence ID" value="KAJ2892977.1"/>
    <property type="molecule type" value="Genomic_DNA"/>
</dbReference>
<gene>
    <name evidence="1" type="primary">BPL1_1</name>
    <name evidence="1" type="ORF">IWW38_003021</name>
</gene>
<evidence type="ECO:0000313" key="2">
    <source>
        <dbReference type="Proteomes" id="UP001139981"/>
    </source>
</evidence>